<dbReference type="InterPro" id="IPR049906">
    <property type="entry name" value="LxmA-like_leader"/>
</dbReference>
<organism evidence="1 2">
    <name type="scientific">Kineococcus rhizosphaerae</name>
    <dbReference type="NCBI Taxonomy" id="559628"/>
    <lineage>
        <taxon>Bacteria</taxon>
        <taxon>Bacillati</taxon>
        <taxon>Actinomycetota</taxon>
        <taxon>Actinomycetes</taxon>
        <taxon>Kineosporiales</taxon>
        <taxon>Kineosporiaceae</taxon>
        <taxon>Kineococcus</taxon>
    </lineage>
</organism>
<sequence>MEENLVAGYLAYTSAEEFGADASGEAPATPSSPACVGISIASVALSADTVTSHC</sequence>
<evidence type="ECO:0000313" key="2">
    <source>
        <dbReference type="Proteomes" id="UP000238083"/>
    </source>
</evidence>
<dbReference type="EMBL" id="PVZF01000013">
    <property type="protein sequence ID" value="PRY11523.1"/>
    <property type="molecule type" value="Genomic_DNA"/>
</dbReference>
<gene>
    <name evidence="1" type="ORF">CLV37_113147</name>
</gene>
<dbReference type="RefSeq" id="WP_170127413.1">
    <property type="nucleotide sequence ID" value="NZ_PVZF01000013.1"/>
</dbReference>
<evidence type="ECO:0000313" key="1">
    <source>
        <dbReference type="EMBL" id="PRY11523.1"/>
    </source>
</evidence>
<dbReference type="NCBIfam" id="NF038146">
    <property type="entry name" value="LxmA_leader"/>
    <property type="match status" value="1"/>
</dbReference>
<accession>A0A2T0QYS2</accession>
<comment type="caution">
    <text evidence="1">The sequence shown here is derived from an EMBL/GenBank/DDBJ whole genome shotgun (WGS) entry which is preliminary data.</text>
</comment>
<keyword evidence="2" id="KW-1185">Reference proteome</keyword>
<reference evidence="1 2" key="1">
    <citation type="submission" date="2018-03" db="EMBL/GenBank/DDBJ databases">
        <title>Genomic Encyclopedia of Archaeal and Bacterial Type Strains, Phase II (KMG-II): from individual species to whole genera.</title>
        <authorList>
            <person name="Goeker M."/>
        </authorList>
    </citation>
    <scope>NUCLEOTIDE SEQUENCE [LARGE SCALE GENOMIC DNA]</scope>
    <source>
        <strain evidence="1 2">DSM 19711</strain>
    </source>
</reference>
<dbReference type="AlphaFoldDB" id="A0A2T0QYS2"/>
<dbReference type="Proteomes" id="UP000238083">
    <property type="component" value="Unassembled WGS sequence"/>
</dbReference>
<proteinExistence type="predicted"/>
<name>A0A2T0QYS2_9ACTN</name>
<protein>
    <submittedName>
        <fullName evidence="1">Uncharacterized protein</fullName>
    </submittedName>
</protein>